<accession>A0A8A7K8E0</accession>
<evidence type="ECO:0000259" key="1">
    <source>
        <dbReference type="Pfam" id="PF08241"/>
    </source>
</evidence>
<dbReference type="InterPro" id="IPR029063">
    <property type="entry name" value="SAM-dependent_MTases_sf"/>
</dbReference>
<dbReference type="PANTHER" id="PTHR43460">
    <property type="entry name" value="METHYLTRANSFERASE"/>
    <property type="match status" value="1"/>
</dbReference>
<dbReference type="CDD" id="cd02440">
    <property type="entry name" value="AdoMet_MTases"/>
    <property type="match status" value="1"/>
</dbReference>
<dbReference type="Pfam" id="PF08241">
    <property type="entry name" value="Methyltransf_11"/>
    <property type="match status" value="1"/>
</dbReference>
<feature type="domain" description="Methyltransferase type 11" evidence="1">
    <location>
        <begin position="54"/>
        <end position="140"/>
    </location>
</feature>
<dbReference type="AlphaFoldDB" id="A0A8A7K8E0"/>
<dbReference type="PANTHER" id="PTHR43460:SF1">
    <property type="entry name" value="METHYLTRANSFERASE TYPE 11 DOMAIN-CONTAINING PROTEIN"/>
    <property type="match status" value="1"/>
</dbReference>
<dbReference type="EMBL" id="CP046640">
    <property type="protein sequence ID" value="QTL98063.1"/>
    <property type="molecule type" value="Genomic_DNA"/>
</dbReference>
<dbReference type="GO" id="GO:0032259">
    <property type="term" value="P:methylation"/>
    <property type="evidence" value="ECO:0007669"/>
    <property type="project" value="UniProtKB-KW"/>
</dbReference>
<evidence type="ECO:0000313" key="3">
    <source>
        <dbReference type="Proteomes" id="UP000665020"/>
    </source>
</evidence>
<dbReference type="Gene3D" id="3.40.50.150">
    <property type="entry name" value="Vaccinia Virus protein VP39"/>
    <property type="match status" value="1"/>
</dbReference>
<organism evidence="2 3">
    <name type="scientific">Iocasia fonsfrigidae</name>
    <dbReference type="NCBI Taxonomy" id="2682810"/>
    <lineage>
        <taxon>Bacteria</taxon>
        <taxon>Bacillati</taxon>
        <taxon>Bacillota</taxon>
        <taxon>Clostridia</taxon>
        <taxon>Halanaerobiales</taxon>
        <taxon>Halanaerobiaceae</taxon>
        <taxon>Iocasia</taxon>
    </lineage>
</organism>
<keyword evidence="2" id="KW-0489">Methyltransferase</keyword>
<keyword evidence="3" id="KW-1185">Reference proteome</keyword>
<protein>
    <submittedName>
        <fullName evidence="2">Methyltransferase domain-containing protein</fullName>
    </submittedName>
</protein>
<gene>
    <name evidence="2" type="ORF">GM661_08790</name>
</gene>
<dbReference type="SUPFAM" id="SSF53335">
    <property type="entry name" value="S-adenosyl-L-methionine-dependent methyltransferases"/>
    <property type="match status" value="1"/>
</dbReference>
<dbReference type="InterPro" id="IPR052939">
    <property type="entry name" value="23S_rRNA_MeTrnsfrase_RlmA"/>
</dbReference>
<dbReference type="Proteomes" id="UP000665020">
    <property type="component" value="Chromosome"/>
</dbReference>
<proteinExistence type="predicted"/>
<dbReference type="KEGG" id="ifn:GM661_08790"/>
<sequence length="252" mass="29572">MNLEKLKENWKREEQYSFKGWDFFHIEKRWEHEQIPWDYKDILLRYIKSSDKLLDMGTGGGEFLLTLNHPYKFTSVTEAYPPNVEMCKNKLSPLGIEVRQVFDDSDIPYETNSFDIVINRHEAFSVDEISRILKSGGYFITQQVGGKNNNDLSEKLIDGFKPLFPKHDLKNNIKLLLKNGFKIILSDETFPKIKFYDIGALVYFSKVIKWEFPDFSVDSCFKNLCKLKKELKEKGYISGTSHRFIIVARSQK</sequence>
<keyword evidence="2" id="KW-0808">Transferase</keyword>
<name>A0A8A7K8E0_9FIRM</name>
<dbReference type="GO" id="GO:0008757">
    <property type="term" value="F:S-adenosylmethionine-dependent methyltransferase activity"/>
    <property type="evidence" value="ECO:0007669"/>
    <property type="project" value="InterPro"/>
</dbReference>
<evidence type="ECO:0000313" key="2">
    <source>
        <dbReference type="EMBL" id="QTL98063.1"/>
    </source>
</evidence>
<dbReference type="InterPro" id="IPR013216">
    <property type="entry name" value="Methyltransf_11"/>
</dbReference>
<reference evidence="2" key="1">
    <citation type="submission" date="2019-12" db="EMBL/GenBank/DDBJ databases">
        <authorList>
            <person name="zhang j."/>
            <person name="sun C.M."/>
        </authorList>
    </citation>
    <scope>NUCLEOTIDE SEQUENCE</scope>
    <source>
        <strain evidence="2">NS-1</strain>
    </source>
</reference>
<dbReference type="RefSeq" id="WP_230869647.1">
    <property type="nucleotide sequence ID" value="NZ_CP046640.1"/>
</dbReference>